<dbReference type="Gene3D" id="1.10.287.100">
    <property type="match status" value="1"/>
</dbReference>
<evidence type="ECO:0000256" key="1">
    <source>
        <dbReference type="ARBA" id="ARBA00023015"/>
    </source>
</evidence>
<dbReference type="Pfam" id="PF00392">
    <property type="entry name" value="GntR"/>
    <property type="match status" value="1"/>
</dbReference>
<feature type="domain" description="HTH gntR-type" evidence="4">
    <location>
        <begin position="10"/>
        <end position="78"/>
    </location>
</feature>
<dbReference type="Proteomes" id="UP000038083">
    <property type="component" value="Unassembled WGS sequence"/>
</dbReference>
<dbReference type="SUPFAM" id="SSF46785">
    <property type="entry name" value="Winged helix' DNA-binding domain"/>
    <property type="match status" value="1"/>
</dbReference>
<dbReference type="PANTHER" id="PTHR38445:SF10">
    <property type="entry name" value="GNTR-FAMILY TRANSCRIPTIONAL REGULATOR"/>
    <property type="match status" value="1"/>
</dbReference>
<evidence type="ECO:0000259" key="4">
    <source>
        <dbReference type="PROSITE" id="PS50949"/>
    </source>
</evidence>
<accession>A0A0B7H835</accession>
<gene>
    <name evidence="5" type="ORF">CCYN74_130052</name>
</gene>
<keyword evidence="1" id="KW-0805">Transcription regulation</keyword>
<dbReference type="CDD" id="cd07377">
    <property type="entry name" value="WHTH_GntR"/>
    <property type="match status" value="1"/>
</dbReference>
<evidence type="ECO:0000313" key="5">
    <source>
        <dbReference type="EMBL" id="CEN35540.1"/>
    </source>
</evidence>
<dbReference type="InterPro" id="IPR036390">
    <property type="entry name" value="WH_DNA-bd_sf"/>
</dbReference>
<name>A0A0B7H835_9FLAO</name>
<proteinExistence type="predicted"/>
<dbReference type="SMART" id="SM00345">
    <property type="entry name" value="HTH_GNTR"/>
    <property type="match status" value="1"/>
</dbReference>
<organism evidence="5 6">
    <name type="scientific">Capnocytophaga cynodegmi</name>
    <dbReference type="NCBI Taxonomy" id="28189"/>
    <lineage>
        <taxon>Bacteria</taxon>
        <taxon>Pseudomonadati</taxon>
        <taxon>Bacteroidota</taxon>
        <taxon>Flavobacteriia</taxon>
        <taxon>Flavobacteriales</taxon>
        <taxon>Flavobacteriaceae</taxon>
        <taxon>Capnocytophaga</taxon>
    </lineage>
</organism>
<dbReference type="AlphaFoldDB" id="A0A0B7H835"/>
<keyword evidence="3" id="KW-0804">Transcription</keyword>
<sequence>MTMEIKNNGQAIYLQIVDFVCQKILLDEWQPETKIPSVRELAIQVSVNPNTIARSYEFLKNNGIIIDKRGIGYFVEKNGIEQARKYRQQEFLQNELPVLFNTLYVLGIELDELQQHYENFKNNLNQKQNENK</sequence>
<dbReference type="Gene3D" id="1.10.10.10">
    <property type="entry name" value="Winged helix-like DNA-binding domain superfamily/Winged helix DNA-binding domain"/>
    <property type="match status" value="1"/>
</dbReference>
<dbReference type="GO" id="GO:0003700">
    <property type="term" value="F:DNA-binding transcription factor activity"/>
    <property type="evidence" value="ECO:0007669"/>
    <property type="project" value="InterPro"/>
</dbReference>
<protein>
    <submittedName>
        <fullName evidence="5">Uncharacterized HTH-type transcriptional regulator yhcF</fullName>
    </submittedName>
</protein>
<evidence type="ECO:0000256" key="3">
    <source>
        <dbReference type="ARBA" id="ARBA00023163"/>
    </source>
</evidence>
<dbReference type="InterPro" id="IPR036388">
    <property type="entry name" value="WH-like_DNA-bd_sf"/>
</dbReference>
<evidence type="ECO:0000256" key="2">
    <source>
        <dbReference type="ARBA" id="ARBA00023125"/>
    </source>
</evidence>
<dbReference type="InterPro" id="IPR000524">
    <property type="entry name" value="Tscrpt_reg_HTH_GntR"/>
</dbReference>
<keyword evidence="2" id="KW-0238">DNA-binding</keyword>
<reference evidence="5 6" key="1">
    <citation type="submission" date="2015-01" db="EMBL/GenBank/DDBJ databases">
        <authorList>
            <person name="MANFREDI Pablo"/>
        </authorList>
    </citation>
    <scope>NUCLEOTIDE SEQUENCE [LARGE SCALE GENOMIC DNA]</scope>
    <source>
        <strain evidence="5 6">Ccy74</strain>
    </source>
</reference>
<evidence type="ECO:0000313" key="6">
    <source>
        <dbReference type="Proteomes" id="UP000038083"/>
    </source>
</evidence>
<dbReference type="PANTHER" id="PTHR38445">
    <property type="entry name" value="HTH-TYPE TRANSCRIPTIONAL REPRESSOR YTRA"/>
    <property type="match status" value="1"/>
</dbReference>
<dbReference type="PROSITE" id="PS50949">
    <property type="entry name" value="HTH_GNTR"/>
    <property type="match status" value="1"/>
</dbReference>
<dbReference type="GO" id="GO:0003677">
    <property type="term" value="F:DNA binding"/>
    <property type="evidence" value="ECO:0007669"/>
    <property type="project" value="UniProtKB-KW"/>
</dbReference>
<dbReference type="EMBL" id="CDOG01000005">
    <property type="protein sequence ID" value="CEN35540.1"/>
    <property type="molecule type" value="Genomic_DNA"/>
</dbReference>